<protein>
    <submittedName>
        <fullName evidence="2">Uncharacterized protein</fullName>
    </submittedName>
</protein>
<dbReference type="EMBL" id="JAXQNO010000006">
    <property type="protein sequence ID" value="KAK4796302.1"/>
    <property type="molecule type" value="Genomic_DNA"/>
</dbReference>
<accession>A0AAN7M1M9</accession>
<comment type="caution">
    <text evidence="2">The sequence shown here is derived from an EMBL/GenBank/DDBJ whole genome shotgun (WGS) entry which is preliminary data.</text>
</comment>
<evidence type="ECO:0000256" key="1">
    <source>
        <dbReference type="SAM" id="MobiDB-lite"/>
    </source>
</evidence>
<reference evidence="2 3" key="1">
    <citation type="journal article" date="2023" name="Hortic Res">
        <title>Pangenome of water caltrop reveals structural variations and asymmetric subgenome divergence after allopolyploidization.</title>
        <authorList>
            <person name="Zhang X."/>
            <person name="Chen Y."/>
            <person name="Wang L."/>
            <person name="Yuan Y."/>
            <person name="Fang M."/>
            <person name="Shi L."/>
            <person name="Lu R."/>
            <person name="Comes H.P."/>
            <person name="Ma Y."/>
            <person name="Chen Y."/>
            <person name="Huang G."/>
            <person name="Zhou Y."/>
            <person name="Zheng Z."/>
            <person name="Qiu Y."/>
        </authorList>
    </citation>
    <scope>NUCLEOTIDE SEQUENCE [LARGE SCALE GENOMIC DNA]</scope>
    <source>
        <strain evidence="2">F231</strain>
    </source>
</reference>
<keyword evidence="3" id="KW-1185">Reference proteome</keyword>
<dbReference type="AlphaFoldDB" id="A0AAN7M1M9"/>
<evidence type="ECO:0000313" key="2">
    <source>
        <dbReference type="EMBL" id="KAK4796302.1"/>
    </source>
</evidence>
<gene>
    <name evidence="2" type="ORF">SAY86_028628</name>
</gene>
<proteinExistence type="predicted"/>
<organism evidence="2 3">
    <name type="scientific">Trapa natans</name>
    <name type="common">Water chestnut</name>
    <dbReference type="NCBI Taxonomy" id="22666"/>
    <lineage>
        <taxon>Eukaryota</taxon>
        <taxon>Viridiplantae</taxon>
        <taxon>Streptophyta</taxon>
        <taxon>Embryophyta</taxon>
        <taxon>Tracheophyta</taxon>
        <taxon>Spermatophyta</taxon>
        <taxon>Magnoliopsida</taxon>
        <taxon>eudicotyledons</taxon>
        <taxon>Gunneridae</taxon>
        <taxon>Pentapetalae</taxon>
        <taxon>rosids</taxon>
        <taxon>malvids</taxon>
        <taxon>Myrtales</taxon>
        <taxon>Lythraceae</taxon>
        <taxon>Trapa</taxon>
    </lineage>
</organism>
<dbReference type="Proteomes" id="UP001346149">
    <property type="component" value="Unassembled WGS sequence"/>
</dbReference>
<feature type="region of interest" description="Disordered" evidence="1">
    <location>
        <begin position="72"/>
        <end position="126"/>
    </location>
</feature>
<name>A0AAN7M1M9_TRANT</name>
<evidence type="ECO:0000313" key="3">
    <source>
        <dbReference type="Proteomes" id="UP001346149"/>
    </source>
</evidence>
<sequence length="234" mass="25767">MREGVKSKIPLRNFCFKPVVEVDGGISCNNCKKADDRFVPKNVEDDNLPSRPRNRSLSRVLKGALFESALTRRIQRRKSRANGKSGPAPTSGQPLTGPVAGRGFKHGDTNEFATKDSPPVQSSSNLASSESKISYITVDGILSGYGIETSGTVSRHEADVEETVGVDERLPLPRRLVKAAFSLLGHRGIQVLLFTSVALCAIFLRRTAGSWLAYHSLKFWESYVLKFRAEGRYL</sequence>